<feature type="transmembrane region" description="Helical" evidence="1">
    <location>
        <begin position="65"/>
        <end position="89"/>
    </location>
</feature>
<dbReference type="Pfam" id="PF00892">
    <property type="entry name" value="EamA"/>
    <property type="match status" value="2"/>
</dbReference>
<dbReference type="Proteomes" id="UP000265715">
    <property type="component" value="Unassembled WGS sequence"/>
</dbReference>
<gene>
    <name evidence="3" type="ORF">Mterra_02289</name>
</gene>
<dbReference type="AlphaFoldDB" id="A0A399EJY4"/>
<feature type="transmembrane region" description="Helical" evidence="1">
    <location>
        <begin position="38"/>
        <end position="59"/>
    </location>
</feature>
<keyword evidence="1" id="KW-0812">Transmembrane</keyword>
<keyword evidence="4" id="KW-1185">Reference proteome</keyword>
<feature type="transmembrane region" description="Helical" evidence="1">
    <location>
        <begin position="182"/>
        <end position="199"/>
    </location>
</feature>
<evidence type="ECO:0000313" key="3">
    <source>
        <dbReference type="EMBL" id="RIH83399.1"/>
    </source>
</evidence>
<accession>A0A399EJY4</accession>
<keyword evidence="1" id="KW-0472">Membrane</keyword>
<feature type="transmembrane region" description="Helical" evidence="1">
    <location>
        <begin position="12"/>
        <end position="31"/>
    </location>
</feature>
<name>A0A399EJY4_9DEIN</name>
<evidence type="ECO:0000313" key="4">
    <source>
        <dbReference type="Proteomes" id="UP000265715"/>
    </source>
</evidence>
<feature type="transmembrane region" description="Helical" evidence="1">
    <location>
        <begin position="153"/>
        <end position="170"/>
    </location>
</feature>
<reference evidence="3 4" key="1">
    <citation type="submission" date="2018-08" db="EMBL/GenBank/DDBJ databases">
        <title>Meiothermus terrae DSM 26712 genome sequencing project.</title>
        <authorList>
            <person name="Da Costa M.S."/>
            <person name="Albuquerque L."/>
            <person name="Raposo P."/>
            <person name="Froufe H.J.C."/>
            <person name="Barroso C.S."/>
            <person name="Egas C."/>
        </authorList>
    </citation>
    <scope>NUCLEOTIDE SEQUENCE [LARGE SCALE GENOMIC DNA]</scope>
    <source>
        <strain evidence="3 4">DSM 26712</strain>
    </source>
</reference>
<dbReference type="EMBL" id="QXDL01000093">
    <property type="protein sequence ID" value="RIH83399.1"/>
    <property type="molecule type" value="Genomic_DNA"/>
</dbReference>
<protein>
    <submittedName>
        <fullName evidence="3">EamA-like transporter family protein</fullName>
    </submittedName>
</protein>
<feature type="domain" description="EamA" evidence="2">
    <location>
        <begin position="153"/>
        <end position="286"/>
    </location>
</feature>
<comment type="caution">
    <text evidence="3">The sequence shown here is derived from an EMBL/GenBank/DDBJ whole genome shotgun (WGS) entry which is preliminary data.</text>
</comment>
<dbReference type="GO" id="GO:0016020">
    <property type="term" value="C:membrane"/>
    <property type="evidence" value="ECO:0007669"/>
    <property type="project" value="InterPro"/>
</dbReference>
<feature type="transmembrane region" description="Helical" evidence="1">
    <location>
        <begin position="240"/>
        <end position="261"/>
    </location>
</feature>
<sequence>MVYYVEVSWFAWSLAAGLTSALNVGASKFLVGGGLQPVVLGGVVHLSGGLLCLLALPFTGPRADWSAGVLLGVLGMGAVYTLGNVLYFLALRATPLSEIDLFLRTSSLWTFAGGVALLGEPLGASSGLGAGLVVASVLVLSQQTPSRPRFTRAQLLALAAALTFGLGNVIDKSLSPYFGPATYSALNLLLTGAGMLAAARPRLSELAQPALWGAWAWAVAATFALTQALLILAYQSGGGAGEVILVAQARLLLLVAAGVVLLRERDRLGRKLLAVGLMVAGISLLYRG</sequence>
<evidence type="ECO:0000256" key="1">
    <source>
        <dbReference type="SAM" id="Phobius"/>
    </source>
</evidence>
<dbReference type="SUPFAM" id="SSF103481">
    <property type="entry name" value="Multidrug resistance efflux transporter EmrE"/>
    <property type="match status" value="1"/>
</dbReference>
<feature type="transmembrane region" description="Helical" evidence="1">
    <location>
        <begin position="124"/>
        <end position="141"/>
    </location>
</feature>
<dbReference type="InterPro" id="IPR000620">
    <property type="entry name" value="EamA_dom"/>
</dbReference>
<evidence type="ECO:0000259" key="2">
    <source>
        <dbReference type="Pfam" id="PF00892"/>
    </source>
</evidence>
<proteinExistence type="predicted"/>
<feature type="domain" description="EamA" evidence="2">
    <location>
        <begin position="9"/>
        <end position="141"/>
    </location>
</feature>
<organism evidence="3 4">
    <name type="scientific">Calidithermus terrae</name>
    <dbReference type="NCBI Taxonomy" id="1408545"/>
    <lineage>
        <taxon>Bacteria</taxon>
        <taxon>Thermotogati</taxon>
        <taxon>Deinococcota</taxon>
        <taxon>Deinococci</taxon>
        <taxon>Thermales</taxon>
        <taxon>Thermaceae</taxon>
        <taxon>Calidithermus</taxon>
    </lineage>
</organism>
<dbReference type="InterPro" id="IPR037185">
    <property type="entry name" value="EmrE-like"/>
</dbReference>
<keyword evidence="1" id="KW-1133">Transmembrane helix</keyword>
<feature type="transmembrane region" description="Helical" evidence="1">
    <location>
        <begin position="211"/>
        <end position="234"/>
    </location>
</feature>